<keyword evidence="1" id="KW-0805">Transcription regulation</keyword>
<evidence type="ECO:0000256" key="3">
    <source>
        <dbReference type="ARBA" id="ARBA00023163"/>
    </source>
</evidence>
<accession>A0A443IQ97</accession>
<dbReference type="PROSITE" id="PS51000">
    <property type="entry name" value="HTH_DEOR_2"/>
    <property type="match status" value="1"/>
</dbReference>
<dbReference type="SMART" id="SM01134">
    <property type="entry name" value="DeoRC"/>
    <property type="match status" value="1"/>
</dbReference>
<dbReference type="InterPro" id="IPR050313">
    <property type="entry name" value="Carb_Metab_HTH_regulators"/>
</dbReference>
<name>A0A443IQ97_9RHOB</name>
<organism evidence="5 8">
    <name type="scientific">Paenirhodobacter populi</name>
    <dbReference type="NCBI Taxonomy" id="2306993"/>
    <lineage>
        <taxon>Bacteria</taxon>
        <taxon>Pseudomonadati</taxon>
        <taxon>Pseudomonadota</taxon>
        <taxon>Alphaproteobacteria</taxon>
        <taxon>Rhodobacterales</taxon>
        <taxon>Rhodobacter group</taxon>
        <taxon>Paenirhodobacter</taxon>
    </lineage>
</organism>
<dbReference type="Gene3D" id="3.40.50.1360">
    <property type="match status" value="1"/>
</dbReference>
<accession>A0A443KAM9</accession>
<dbReference type="EMBL" id="SAUY01000018">
    <property type="protein sequence ID" value="RWR29869.1"/>
    <property type="molecule type" value="Genomic_DNA"/>
</dbReference>
<dbReference type="SMART" id="SM00420">
    <property type="entry name" value="HTH_DEOR"/>
    <property type="match status" value="1"/>
</dbReference>
<dbReference type="Pfam" id="PF00455">
    <property type="entry name" value="DeoRC"/>
    <property type="match status" value="1"/>
</dbReference>
<dbReference type="PROSITE" id="PS00894">
    <property type="entry name" value="HTH_DEOR_1"/>
    <property type="match status" value="1"/>
</dbReference>
<dbReference type="Pfam" id="PF08220">
    <property type="entry name" value="HTH_DeoR"/>
    <property type="match status" value="1"/>
</dbReference>
<gene>
    <name evidence="6" type="ORF">D2T29_13890</name>
    <name evidence="5" type="ORF">D2T33_16265</name>
</gene>
<dbReference type="SUPFAM" id="SSF100950">
    <property type="entry name" value="NagB/RpiA/CoA transferase-like"/>
    <property type="match status" value="1"/>
</dbReference>
<dbReference type="Proteomes" id="UP000285710">
    <property type="component" value="Unassembled WGS sequence"/>
</dbReference>
<dbReference type="InterPro" id="IPR018356">
    <property type="entry name" value="Tscrpt_reg_HTH_DeoR_CS"/>
</dbReference>
<dbReference type="PRINTS" id="PR00037">
    <property type="entry name" value="HTHLACR"/>
</dbReference>
<comment type="caution">
    <text evidence="5">The sequence shown here is derived from an EMBL/GenBank/DDBJ whole genome shotgun (WGS) entry which is preliminary data.</text>
</comment>
<dbReference type="Proteomes" id="UP000284451">
    <property type="component" value="Unassembled WGS sequence"/>
</dbReference>
<evidence type="ECO:0000259" key="4">
    <source>
        <dbReference type="PROSITE" id="PS51000"/>
    </source>
</evidence>
<protein>
    <submittedName>
        <fullName evidence="5">DeoR/GlpR transcriptional regulator</fullName>
    </submittedName>
</protein>
<evidence type="ECO:0000256" key="1">
    <source>
        <dbReference type="ARBA" id="ARBA00023015"/>
    </source>
</evidence>
<dbReference type="PANTHER" id="PTHR30363:SF58">
    <property type="entry name" value="REGULATORY PROTEIN, DEOR FAMILY"/>
    <property type="match status" value="1"/>
</dbReference>
<feature type="domain" description="HTH deoR-type" evidence="4">
    <location>
        <begin position="3"/>
        <end position="58"/>
    </location>
</feature>
<reference evidence="7 8" key="1">
    <citation type="submission" date="2019-01" db="EMBL/GenBank/DDBJ databases">
        <title>Sinorhodobacter populi sp. nov. isolated from the symptomatic bark tissue of Populus euramericana canker.</title>
        <authorList>
            <person name="Xu G."/>
        </authorList>
    </citation>
    <scope>NUCLEOTIDE SEQUENCE [LARGE SCALE GENOMIC DNA]</scope>
    <source>
        <strain evidence="6 7">07D10-4-3</strain>
        <strain evidence="5 8">2D-5</strain>
    </source>
</reference>
<dbReference type="GO" id="GO:0003700">
    <property type="term" value="F:DNA-binding transcription factor activity"/>
    <property type="evidence" value="ECO:0007669"/>
    <property type="project" value="InterPro"/>
</dbReference>
<proteinExistence type="predicted"/>
<dbReference type="EMBL" id="SAUW01000018">
    <property type="protein sequence ID" value="RWR08177.1"/>
    <property type="molecule type" value="Genomic_DNA"/>
</dbReference>
<evidence type="ECO:0000313" key="6">
    <source>
        <dbReference type="EMBL" id="RWR29869.1"/>
    </source>
</evidence>
<dbReference type="Gene3D" id="1.10.10.10">
    <property type="entry name" value="Winged helix-like DNA-binding domain superfamily/Winged helix DNA-binding domain"/>
    <property type="match status" value="1"/>
</dbReference>
<dbReference type="GO" id="GO:0003677">
    <property type="term" value="F:DNA binding"/>
    <property type="evidence" value="ECO:0007669"/>
    <property type="project" value="UniProtKB-KW"/>
</dbReference>
<dbReference type="PANTHER" id="PTHR30363">
    <property type="entry name" value="HTH-TYPE TRANSCRIPTIONAL REGULATOR SRLR-RELATED"/>
    <property type="match status" value="1"/>
</dbReference>
<dbReference type="InterPro" id="IPR014036">
    <property type="entry name" value="DeoR-like_C"/>
</dbReference>
<keyword evidence="3" id="KW-0804">Transcription</keyword>
<evidence type="ECO:0000313" key="7">
    <source>
        <dbReference type="Proteomes" id="UP000284451"/>
    </source>
</evidence>
<dbReference type="InterPro" id="IPR036388">
    <property type="entry name" value="WH-like_DNA-bd_sf"/>
</dbReference>
<dbReference type="SUPFAM" id="SSF46785">
    <property type="entry name" value="Winged helix' DNA-binding domain"/>
    <property type="match status" value="1"/>
</dbReference>
<sequence length="264" mass="28522">MIPAERQSLIVRALTNRGVVSITELAEQLGVSHMTIRRDIRALEEQGRAASVAGGAQLPERIFNEPSHIAKAALFHAHKRAIGALAATFVRPEMVIYLDAGTTILEIAHCLAGRQDLTIVTNDFVIAAFIAQETSCALWHTGGFVERENQSCVGEAAGEAIRRFNFDIAFLSTSSFGPRGVSTPSETKVAVKRAVAESARQRVLVTDSSKYGRIATFQALPLHMLTAVVTDSALPESARDTITERGISLHLAEIPALLPEENRA</sequence>
<reference evidence="7 8" key="2">
    <citation type="submission" date="2019-01" db="EMBL/GenBank/DDBJ databases">
        <authorList>
            <person name="Li Y."/>
        </authorList>
    </citation>
    <scope>NUCLEOTIDE SEQUENCE [LARGE SCALE GENOMIC DNA]</scope>
    <source>
        <strain evidence="6 7">07D10-4-3</strain>
        <strain evidence="5 8">2D-5</strain>
    </source>
</reference>
<keyword evidence="2" id="KW-0238">DNA-binding</keyword>
<dbReference type="InterPro" id="IPR037171">
    <property type="entry name" value="NagB/RpiA_transferase-like"/>
</dbReference>
<dbReference type="AlphaFoldDB" id="A0A443IQ97"/>
<dbReference type="InterPro" id="IPR036390">
    <property type="entry name" value="WH_DNA-bd_sf"/>
</dbReference>
<evidence type="ECO:0000313" key="5">
    <source>
        <dbReference type="EMBL" id="RWR08177.1"/>
    </source>
</evidence>
<evidence type="ECO:0000256" key="2">
    <source>
        <dbReference type="ARBA" id="ARBA00023125"/>
    </source>
</evidence>
<evidence type="ECO:0000313" key="8">
    <source>
        <dbReference type="Proteomes" id="UP000285710"/>
    </source>
</evidence>
<keyword evidence="8" id="KW-1185">Reference proteome</keyword>
<dbReference type="InterPro" id="IPR001034">
    <property type="entry name" value="DeoR_HTH"/>
</dbReference>